<dbReference type="Proteomes" id="UP001595765">
    <property type="component" value="Unassembled WGS sequence"/>
</dbReference>
<sequence length="82" mass="8853">MIWAHPTTLQTLVERYERLRQLELAGQTDAQLQAKLRDTAYTLCVTTGTRDAGLALAVARNRIAQSRAEVPAAAGELTGTAS</sequence>
<protein>
    <submittedName>
        <fullName evidence="1">DUF5133 domain-containing protein</fullName>
    </submittedName>
</protein>
<proteinExistence type="predicted"/>
<dbReference type="InterPro" id="IPR033457">
    <property type="entry name" value="DUF5133"/>
</dbReference>
<accession>A0ABV8HGR8</accession>
<keyword evidence="2" id="KW-1185">Reference proteome</keyword>
<dbReference type="RefSeq" id="WP_386427230.1">
    <property type="nucleotide sequence ID" value="NZ_JBHSBB010000007.1"/>
</dbReference>
<evidence type="ECO:0000313" key="1">
    <source>
        <dbReference type="EMBL" id="MFC4031238.1"/>
    </source>
</evidence>
<dbReference type="Pfam" id="PF17196">
    <property type="entry name" value="DUF5133"/>
    <property type="match status" value="1"/>
</dbReference>
<evidence type="ECO:0000313" key="2">
    <source>
        <dbReference type="Proteomes" id="UP001595765"/>
    </source>
</evidence>
<gene>
    <name evidence="1" type="ORF">ACFO3J_07090</name>
</gene>
<organism evidence="1 2">
    <name type="scientific">Streptomyces polygonati</name>
    <dbReference type="NCBI Taxonomy" id="1617087"/>
    <lineage>
        <taxon>Bacteria</taxon>
        <taxon>Bacillati</taxon>
        <taxon>Actinomycetota</taxon>
        <taxon>Actinomycetes</taxon>
        <taxon>Kitasatosporales</taxon>
        <taxon>Streptomycetaceae</taxon>
        <taxon>Streptomyces</taxon>
    </lineage>
</organism>
<reference evidence="2" key="1">
    <citation type="journal article" date="2019" name="Int. J. Syst. Evol. Microbiol.">
        <title>The Global Catalogue of Microorganisms (GCM) 10K type strain sequencing project: providing services to taxonomists for standard genome sequencing and annotation.</title>
        <authorList>
            <consortium name="The Broad Institute Genomics Platform"/>
            <consortium name="The Broad Institute Genome Sequencing Center for Infectious Disease"/>
            <person name="Wu L."/>
            <person name="Ma J."/>
        </authorList>
    </citation>
    <scope>NUCLEOTIDE SEQUENCE [LARGE SCALE GENOMIC DNA]</scope>
    <source>
        <strain evidence="2">CGMCC 4.7237</strain>
    </source>
</reference>
<dbReference type="EMBL" id="JBHSBB010000007">
    <property type="protein sequence ID" value="MFC4031238.1"/>
    <property type="molecule type" value="Genomic_DNA"/>
</dbReference>
<name>A0ABV8HGR8_9ACTN</name>
<comment type="caution">
    <text evidence="1">The sequence shown here is derived from an EMBL/GenBank/DDBJ whole genome shotgun (WGS) entry which is preliminary data.</text>
</comment>